<feature type="compositionally biased region" description="Acidic residues" evidence="1">
    <location>
        <begin position="207"/>
        <end position="230"/>
    </location>
</feature>
<organism evidence="2 3">
    <name type="scientific">Mycobacterium talmoniae</name>
    <dbReference type="NCBI Taxonomy" id="1858794"/>
    <lineage>
        <taxon>Bacteria</taxon>
        <taxon>Bacillati</taxon>
        <taxon>Actinomycetota</taxon>
        <taxon>Actinomycetes</taxon>
        <taxon>Mycobacteriales</taxon>
        <taxon>Mycobacteriaceae</taxon>
        <taxon>Mycobacterium</taxon>
    </lineage>
</organism>
<reference evidence="2 3" key="1">
    <citation type="journal article" date="2017" name="Int. J. Syst. Evol. Microbiol.">
        <title>Mycobacterium talmoniae sp. nov., a slowly growing mycobacterium isolated from human respiratory samples.</title>
        <authorList>
            <person name="Davidson R.M."/>
            <person name="DeGroote M.A."/>
            <person name="Marola J.L."/>
            <person name="Buss S."/>
            <person name="Jones V."/>
            <person name="McNeil M.R."/>
            <person name="Freifeld A.G."/>
            <person name="Elaine Epperson L."/>
            <person name="Hasan N.A."/>
            <person name="Jackson M."/>
            <person name="Iwen P.C."/>
            <person name="Salfinger M."/>
            <person name="Strong M."/>
        </authorList>
    </citation>
    <scope>NUCLEOTIDE SEQUENCE [LARGE SCALE GENOMIC DNA]</scope>
    <source>
        <strain evidence="2 3">ATCC BAA-2683</strain>
    </source>
</reference>
<dbReference type="Proteomes" id="UP000238296">
    <property type="component" value="Unassembled WGS sequence"/>
</dbReference>
<dbReference type="EMBL" id="PPEA01000359">
    <property type="protein sequence ID" value="PQM47298.1"/>
    <property type="molecule type" value="Genomic_DNA"/>
</dbReference>
<gene>
    <name evidence="2" type="ORF">C1Y40_02532</name>
</gene>
<comment type="caution">
    <text evidence="2">The sequence shown here is derived from an EMBL/GenBank/DDBJ whole genome shotgun (WGS) entry which is preliminary data.</text>
</comment>
<feature type="region of interest" description="Disordered" evidence="1">
    <location>
        <begin position="201"/>
        <end position="234"/>
    </location>
</feature>
<protein>
    <submittedName>
        <fullName evidence="2">Uncharacterized protein</fullName>
    </submittedName>
</protein>
<dbReference type="AlphaFoldDB" id="A0A2S8BKZ6"/>
<evidence type="ECO:0000313" key="2">
    <source>
        <dbReference type="EMBL" id="PQM47298.1"/>
    </source>
</evidence>
<sequence length="506" mass="55762">MRVLLLDVDMAIDAAQASFGSAHSLYDYDLVLWDPHRSLQPYLKRGWGTGSYNGLALLSEEQSPRLRRDLARRTNNFDEFLKLGRTLVVFLPGDLRVYIDSGERTHSGTGRNRQTTNIVKPLNIMEALPTRPVRAAALGDAMQPAHSSIGPLYRQTSDYWCYASVFDEAEHLRPLLRVSGTNKLAAAQTDHKGGTIILLPILLTGTPDEDDEDEDDYEGDEEEQSEDAEAGDAVAAPAEAVADASSNDELDAETIDKMVLDWLIAFTSSEEVVWPDWADEYRFKTEVDRAPEIAQRQADIAKLQAELDTLNSEQETDQRWKLLVAGTGTPFEVAAATALTQLGFDLQPTVPGRTDLRGSRGDTSVVVETKGVTKSAAESHCAQLEKWVAEDLEAGRESKGILIINAYLNDPPLERTQPTFPDQMRRYAEMRNHCLASGLQLLNLARTALAEPERTGELADLLLHTTGLIEGWDDPAAVFSETPAPPRRPRKRTSGGLKPAGDKKDG</sequence>
<feature type="region of interest" description="Disordered" evidence="1">
    <location>
        <begin position="474"/>
        <end position="506"/>
    </location>
</feature>
<proteinExistence type="predicted"/>
<evidence type="ECO:0000313" key="3">
    <source>
        <dbReference type="Proteomes" id="UP000238296"/>
    </source>
</evidence>
<accession>A0A2S8BKZ6</accession>
<name>A0A2S8BKZ6_9MYCO</name>
<evidence type="ECO:0000256" key="1">
    <source>
        <dbReference type="SAM" id="MobiDB-lite"/>
    </source>
</evidence>